<dbReference type="EMBL" id="JAHRIP010060386">
    <property type="protein sequence ID" value="MEQ2304853.1"/>
    <property type="molecule type" value="Genomic_DNA"/>
</dbReference>
<organism evidence="2 3">
    <name type="scientific">Ameca splendens</name>
    <dbReference type="NCBI Taxonomy" id="208324"/>
    <lineage>
        <taxon>Eukaryota</taxon>
        <taxon>Metazoa</taxon>
        <taxon>Chordata</taxon>
        <taxon>Craniata</taxon>
        <taxon>Vertebrata</taxon>
        <taxon>Euteleostomi</taxon>
        <taxon>Actinopterygii</taxon>
        <taxon>Neopterygii</taxon>
        <taxon>Teleostei</taxon>
        <taxon>Neoteleostei</taxon>
        <taxon>Acanthomorphata</taxon>
        <taxon>Ovalentaria</taxon>
        <taxon>Atherinomorphae</taxon>
        <taxon>Cyprinodontiformes</taxon>
        <taxon>Goodeidae</taxon>
        <taxon>Ameca</taxon>
    </lineage>
</organism>
<name>A0ABV0ZF43_9TELE</name>
<comment type="caution">
    <text evidence="2">The sequence shown here is derived from an EMBL/GenBank/DDBJ whole genome shotgun (WGS) entry which is preliminary data.</text>
</comment>
<evidence type="ECO:0000313" key="2">
    <source>
        <dbReference type="EMBL" id="MEQ2304853.1"/>
    </source>
</evidence>
<reference evidence="2 3" key="1">
    <citation type="submission" date="2021-06" db="EMBL/GenBank/DDBJ databases">
        <authorList>
            <person name="Palmer J.M."/>
        </authorList>
    </citation>
    <scope>NUCLEOTIDE SEQUENCE [LARGE SCALE GENOMIC DNA]</scope>
    <source>
        <strain evidence="2 3">AS_MEX2019</strain>
        <tissue evidence="2">Muscle</tissue>
    </source>
</reference>
<proteinExistence type="predicted"/>
<protein>
    <submittedName>
        <fullName evidence="2">Uncharacterized protein</fullName>
    </submittedName>
</protein>
<evidence type="ECO:0000256" key="1">
    <source>
        <dbReference type="SAM" id="Phobius"/>
    </source>
</evidence>
<evidence type="ECO:0000313" key="3">
    <source>
        <dbReference type="Proteomes" id="UP001469553"/>
    </source>
</evidence>
<keyword evidence="3" id="KW-1185">Reference proteome</keyword>
<keyword evidence="1" id="KW-0472">Membrane</keyword>
<feature type="transmembrane region" description="Helical" evidence="1">
    <location>
        <begin position="74"/>
        <end position="92"/>
    </location>
</feature>
<sequence>MADKVFTAGRSWTSITGGWTRAGVQFVIEPSTGVYMELAASHSLLECKPIWQLQVETKFLLRLCSQVKSTDCKLLIFISWCCIITVVLQYHVQSLL</sequence>
<dbReference type="Proteomes" id="UP001469553">
    <property type="component" value="Unassembled WGS sequence"/>
</dbReference>
<accession>A0ABV0ZF43</accession>
<keyword evidence="1" id="KW-0812">Transmembrane</keyword>
<keyword evidence="1" id="KW-1133">Transmembrane helix</keyword>
<gene>
    <name evidence="2" type="ORF">AMECASPLE_031608</name>
</gene>